<dbReference type="GO" id="GO:0005886">
    <property type="term" value="C:plasma membrane"/>
    <property type="evidence" value="ECO:0007669"/>
    <property type="project" value="UniProtKB-SubCell"/>
</dbReference>
<feature type="transmembrane region" description="Helical" evidence="2">
    <location>
        <begin position="45"/>
        <end position="72"/>
    </location>
</feature>
<protein>
    <submittedName>
        <fullName evidence="3">Biotin transporter BioY</fullName>
    </submittedName>
</protein>
<keyword evidence="1" id="KW-1003">Cell membrane</keyword>
<name>A0A497ET71_9CREN</name>
<feature type="transmembrane region" description="Helical" evidence="2">
    <location>
        <begin position="151"/>
        <end position="178"/>
    </location>
</feature>
<dbReference type="PANTHER" id="PTHR34295">
    <property type="entry name" value="BIOTIN TRANSPORTER BIOY"/>
    <property type="match status" value="1"/>
</dbReference>
<keyword evidence="2" id="KW-0812">Transmembrane</keyword>
<sequence length="186" mass="20137">MVNASFMRKPLGYALAGVFAAFIAVGAQLKVILPFSPVPITFQTLFLYLAAGVLGARLSALSAMIYIMLGAFGLPVFAGGGGPLYLIGPTGGYLLGFVVAAFIIGFLIERKSRSLAWIFTSMFLGFLLLCAIGVVYLWLYYNVVLETPMEFLYAFTIGFLPFIPGDFVKCLVAAIIAYRVRGFLAR</sequence>
<keyword evidence="1 2" id="KW-0472">Membrane</keyword>
<dbReference type="InterPro" id="IPR003784">
    <property type="entry name" value="BioY"/>
</dbReference>
<reference evidence="3 4" key="1">
    <citation type="submission" date="2018-06" db="EMBL/GenBank/DDBJ databases">
        <title>Extensive metabolic versatility and redundancy in microbially diverse, dynamic hydrothermal sediments.</title>
        <authorList>
            <person name="Dombrowski N."/>
            <person name="Teske A."/>
            <person name="Baker B.J."/>
        </authorList>
    </citation>
    <scope>NUCLEOTIDE SEQUENCE [LARGE SCALE GENOMIC DNA]</scope>
    <source>
        <strain evidence="3">B66_G16</strain>
    </source>
</reference>
<organism evidence="3 4">
    <name type="scientific">Thermoproteota archaeon</name>
    <dbReference type="NCBI Taxonomy" id="2056631"/>
    <lineage>
        <taxon>Archaea</taxon>
        <taxon>Thermoproteota</taxon>
    </lineage>
</organism>
<proteinExistence type="inferred from homology"/>
<feature type="transmembrane region" description="Helical" evidence="2">
    <location>
        <begin position="12"/>
        <end position="33"/>
    </location>
</feature>
<dbReference type="Pfam" id="PF02632">
    <property type="entry name" value="BioY"/>
    <property type="match status" value="1"/>
</dbReference>
<dbReference type="PIRSF" id="PIRSF016661">
    <property type="entry name" value="BioY"/>
    <property type="match status" value="1"/>
</dbReference>
<comment type="subcellular location">
    <subcellularLocation>
        <location evidence="1">Cell membrane</location>
        <topology evidence="1">Multi-pass membrane protein</topology>
    </subcellularLocation>
</comment>
<dbReference type="GO" id="GO:0015225">
    <property type="term" value="F:biotin transmembrane transporter activity"/>
    <property type="evidence" value="ECO:0007669"/>
    <property type="project" value="UniProtKB-UniRule"/>
</dbReference>
<feature type="transmembrane region" description="Helical" evidence="2">
    <location>
        <begin position="115"/>
        <end position="139"/>
    </location>
</feature>
<keyword evidence="1" id="KW-0813">Transport</keyword>
<feature type="transmembrane region" description="Helical" evidence="2">
    <location>
        <begin position="84"/>
        <end position="108"/>
    </location>
</feature>
<dbReference type="Proteomes" id="UP000278475">
    <property type="component" value="Unassembled WGS sequence"/>
</dbReference>
<dbReference type="EMBL" id="QMQV01000008">
    <property type="protein sequence ID" value="RLE50326.1"/>
    <property type="molecule type" value="Genomic_DNA"/>
</dbReference>
<comment type="similarity">
    <text evidence="1">Belongs to the BioY family.</text>
</comment>
<dbReference type="PANTHER" id="PTHR34295:SF1">
    <property type="entry name" value="BIOTIN TRANSPORTER BIOY"/>
    <property type="match status" value="1"/>
</dbReference>
<dbReference type="Gene3D" id="1.10.1760.20">
    <property type="match status" value="1"/>
</dbReference>
<evidence type="ECO:0000256" key="1">
    <source>
        <dbReference type="PIRNR" id="PIRNR016661"/>
    </source>
</evidence>
<accession>A0A497ET71</accession>
<comment type="caution">
    <text evidence="3">The sequence shown here is derived from an EMBL/GenBank/DDBJ whole genome shotgun (WGS) entry which is preliminary data.</text>
</comment>
<evidence type="ECO:0000313" key="3">
    <source>
        <dbReference type="EMBL" id="RLE50326.1"/>
    </source>
</evidence>
<keyword evidence="2" id="KW-1133">Transmembrane helix</keyword>
<gene>
    <name evidence="3" type="ORF">DRJ31_01755</name>
</gene>
<dbReference type="AlphaFoldDB" id="A0A497ET71"/>
<evidence type="ECO:0000256" key="2">
    <source>
        <dbReference type="SAM" id="Phobius"/>
    </source>
</evidence>
<evidence type="ECO:0000313" key="4">
    <source>
        <dbReference type="Proteomes" id="UP000278475"/>
    </source>
</evidence>